<protein>
    <submittedName>
        <fullName evidence="2">Uncharacterized protein</fullName>
    </submittedName>
</protein>
<comment type="caution">
    <text evidence="2">The sequence shown here is derived from an EMBL/GenBank/DDBJ whole genome shotgun (WGS) entry which is preliminary data.</text>
</comment>
<dbReference type="EMBL" id="VUJU01003258">
    <property type="protein sequence ID" value="KAF0758586.1"/>
    <property type="molecule type" value="Genomic_DNA"/>
</dbReference>
<dbReference type="OrthoDB" id="6133115at2759"/>
<feature type="transmembrane region" description="Helical" evidence="1">
    <location>
        <begin position="161"/>
        <end position="180"/>
    </location>
</feature>
<sequence length="212" mass="25068">MTSMLSFVLENVPSDWEPVSTYTKSYVLFDVQDLSVESERIKAMFNSTLLNINSIRRVQNPFQYGRFKLRQEMLNNNLEEETMFHVVHENDLETALKYTCDYRRYKHGYRNETINKHPFFYPNVQSAVSNQSSLMINNSCVLVVNIIPGETKTQSDYYIQYVVPIIILYNYILFFFIPSYPLNLPYWMFLMTISISLLITNNFIIHLVDDSE</sequence>
<evidence type="ECO:0000313" key="2">
    <source>
        <dbReference type="EMBL" id="KAF0758586.1"/>
    </source>
</evidence>
<evidence type="ECO:0000313" key="3">
    <source>
        <dbReference type="Proteomes" id="UP000478052"/>
    </source>
</evidence>
<feature type="transmembrane region" description="Helical" evidence="1">
    <location>
        <begin position="186"/>
        <end position="208"/>
    </location>
</feature>
<keyword evidence="1" id="KW-0812">Transmembrane</keyword>
<feature type="non-terminal residue" evidence="2">
    <location>
        <position position="212"/>
    </location>
</feature>
<gene>
    <name evidence="2" type="ORF">FWK35_00023962</name>
</gene>
<dbReference type="Gene3D" id="3.90.228.10">
    <property type="match status" value="1"/>
</dbReference>
<keyword evidence="1" id="KW-0472">Membrane</keyword>
<evidence type="ECO:0000256" key="1">
    <source>
        <dbReference type="SAM" id="Phobius"/>
    </source>
</evidence>
<dbReference type="AlphaFoldDB" id="A0A6G0YMV2"/>
<reference evidence="2 3" key="1">
    <citation type="submission" date="2019-08" db="EMBL/GenBank/DDBJ databases">
        <title>Whole genome of Aphis craccivora.</title>
        <authorList>
            <person name="Voronova N.V."/>
            <person name="Shulinski R.S."/>
            <person name="Bandarenka Y.V."/>
            <person name="Zhorov D.G."/>
            <person name="Warner D."/>
        </authorList>
    </citation>
    <scope>NUCLEOTIDE SEQUENCE [LARGE SCALE GENOMIC DNA]</scope>
    <source>
        <strain evidence="2">180601</strain>
        <tissue evidence="2">Whole Body</tissue>
    </source>
</reference>
<dbReference type="Proteomes" id="UP000478052">
    <property type="component" value="Unassembled WGS sequence"/>
</dbReference>
<organism evidence="2 3">
    <name type="scientific">Aphis craccivora</name>
    <name type="common">Cowpea aphid</name>
    <dbReference type="NCBI Taxonomy" id="307492"/>
    <lineage>
        <taxon>Eukaryota</taxon>
        <taxon>Metazoa</taxon>
        <taxon>Ecdysozoa</taxon>
        <taxon>Arthropoda</taxon>
        <taxon>Hexapoda</taxon>
        <taxon>Insecta</taxon>
        <taxon>Pterygota</taxon>
        <taxon>Neoptera</taxon>
        <taxon>Paraneoptera</taxon>
        <taxon>Hemiptera</taxon>
        <taxon>Sternorrhyncha</taxon>
        <taxon>Aphidomorpha</taxon>
        <taxon>Aphidoidea</taxon>
        <taxon>Aphididae</taxon>
        <taxon>Aphidini</taxon>
        <taxon>Aphis</taxon>
        <taxon>Aphis</taxon>
    </lineage>
</organism>
<name>A0A6G0YMV2_APHCR</name>
<proteinExistence type="predicted"/>
<accession>A0A6G0YMV2</accession>
<keyword evidence="1" id="KW-1133">Transmembrane helix</keyword>
<keyword evidence="3" id="KW-1185">Reference proteome</keyword>